<dbReference type="PANTHER" id="PTHR13527:SF0">
    <property type="entry name" value="SAYSVFN DOMAIN-CONTAINING PROTEIN 1"/>
    <property type="match status" value="1"/>
</dbReference>
<dbReference type="EMBL" id="OB660048">
    <property type="protein sequence ID" value="CAD7222347.1"/>
    <property type="molecule type" value="Genomic_DNA"/>
</dbReference>
<accession>A0A7R8W3A8</accession>
<sequence>MWKSLRTKRRDSNEVSAYSVFNEGCTPIQGTFQAETFEKHLGMKGLVLGFYNCPADGTATVATPSSRIVDIESSAAFAAQFPL</sequence>
<organism evidence="1">
    <name type="scientific">Cyprideis torosa</name>
    <dbReference type="NCBI Taxonomy" id="163714"/>
    <lineage>
        <taxon>Eukaryota</taxon>
        <taxon>Metazoa</taxon>
        <taxon>Ecdysozoa</taxon>
        <taxon>Arthropoda</taxon>
        <taxon>Crustacea</taxon>
        <taxon>Oligostraca</taxon>
        <taxon>Ostracoda</taxon>
        <taxon>Podocopa</taxon>
        <taxon>Podocopida</taxon>
        <taxon>Cytherocopina</taxon>
        <taxon>Cytheroidea</taxon>
        <taxon>Cytherideidae</taxon>
        <taxon>Cyprideis</taxon>
    </lineage>
</organism>
<gene>
    <name evidence="1" type="ORF">CTOB1V02_LOCUS358</name>
</gene>
<dbReference type="AlphaFoldDB" id="A0A7R8W3A8"/>
<reference evidence="1" key="1">
    <citation type="submission" date="2020-11" db="EMBL/GenBank/DDBJ databases">
        <authorList>
            <person name="Tran Van P."/>
        </authorList>
    </citation>
    <scope>NUCLEOTIDE SEQUENCE</scope>
</reference>
<dbReference type="PANTHER" id="PTHR13527">
    <property type="entry name" value="SAYSVFN DOMAIN-CONTAINING PROTEIN 1"/>
    <property type="match status" value="1"/>
</dbReference>
<dbReference type="InterPro" id="IPR019387">
    <property type="entry name" value="SAYSvFN_dom"/>
</dbReference>
<proteinExistence type="predicted"/>
<name>A0A7R8W3A8_9CRUS</name>
<evidence type="ECO:0000313" key="1">
    <source>
        <dbReference type="EMBL" id="CAD7222347.1"/>
    </source>
</evidence>
<dbReference type="OrthoDB" id="71310at2759"/>
<dbReference type="InterPro" id="IPR039159">
    <property type="entry name" value="SAYSD1"/>
</dbReference>
<protein>
    <submittedName>
        <fullName evidence="1">Uncharacterized protein</fullName>
    </submittedName>
</protein>
<dbReference type="Pfam" id="PF10260">
    <property type="entry name" value="SAYSvFN"/>
    <property type="match status" value="1"/>
</dbReference>